<dbReference type="EMBL" id="AMZH03030734">
    <property type="protein sequence ID" value="RRT32771.1"/>
    <property type="molecule type" value="Genomic_DNA"/>
</dbReference>
<dbReference type="AlphaFoldDB" id="A0A426WZY2"/>
<sequence>MRFLWNFPSVAKCSSLATRLGKFIAQVFWTSRGGCHVPIGWAEPYCGGPSSPTAVAGLVDGKPFGATMIDAG</sequence>
<organism evidence="1 2">
    <name type="scientific">Ensete ventricosum</name>
    <name type="common">Abyssinian banana</name>
    <name type="synonym">Musa ensete</name>
    <dbReference type="NCBI Taxonomy" id="4639"/>
    <lineage>
        <taxon>Eukaryota</taxon>
        <taxon>Viridiplantae</taxon>
        <taxon>Streptophyta</taxon>
        <taxon>Embryophyta</taxon>
        <taxon>Tracheophyta</taxon>
        <taxon>Spermatophyta</taxon>
        <taxon>Magnoliopsida</taxon>
        <taxon>Liliopsida</taxon>
        <taxon>Zingiberales</taxon>
        <taxon>Musaceae</taxon>
        <taxon>Ensete</taxon>
    </lineage>
</organism>
<name>A0A426WZY2_ENSVE</name>
<protein>
    <submittedName>
        <fullName evidence="1">Uncharacterized protein</fullName>
    </submittedName>
</protein>
<comment type="caution">
    <text evidence="1">The sequence shown here is derived from an EMBL/GenBank/DDBJ whole genome shotgun (WGS) entry which is preliminary data.</text>
</comment>
<accession>A0A426WZY2</accession>
<proteinExistence type="predicted"/>
<evidence type="ECO:0000313" key="1">
    <source>
        <dbReference type="EMBL" id="RRT32771.1"/>
    </source>
</evidence>
<evidence type="ECO:0000313" key="2">
    <source>
        <dbReference type="Proteomes" id="UP000287651"/>
    </source>
</evidence>
<dbReference type="Proteomes" id="UP000287651">
    <property type="component" value="Unassembled WGS sequence"/>
</dbReference>
<reference evidence="1 2" key="1">
    <citation type="journal article" date="2014" name="Agronomy (Basel)">
        <title>A Draft Genome Sequence for Ensete ventricosum, the Drought-Tolerant Tree Against Hunger.</title>
        <authorList>
            <person name="Harrison J."/>
            <person name="Moore K.A."/>
            <person name="Paszkiewicz K."/>
            <person name="Jones T."/>
            <person name="Grant M."/>
            <person name="Ambacheew D."/>
            <person name="Muzemil S."/>
            <person name="Studholme D.J."/>
        </authorList>
    </citation>
    <scope>NUCLEOTIDE SEQUENCE [LARGE SCALE GENOMIC DNA]</scope>
</reference>
<gene>
    <name evidence="1" type="ORF">B296_00053968</name>
</gene>